<accession>A0A5D4M869</accession>
<dbReference type="Proteomes" id="UP000325182">
    <property type="component" value="Unassembled WGS sequence"/>
</dbReference>
<organism evidence="1 2">
    <name type="scientific">Rossellomorea vietnamensis</name>
    <dbReference type="NCBI Taxonomy" id="218284"/>
    <lineage>
        <taxon>Bacteria</taxon>
        <taxon>Bacillati</taxon>
        <taxon>Bacillota</taxon>
        <taxon>Bacilli</taxon>
        <taxon>Bacillales</taxon>
        <taxon>Bacillaceae</taxon>
        <taxon>Rossellomorea</taxon>
    </lineage>
</organism>
<reference evidence="1 2" key="1">
    <citation type="submission" date="2019-08" db="EMBL/GenBank/DDBJ databases">
        <title>Bacillus genomes from the desert of Cuatro Cienegas, Coahuila.</title>
        <authorList>
            <person name="Olmedo-Alvarez G."/>
        </authorList>
    </citation>
    <scope>NUCLEOTIDE SEQUENCE [LARGE SCALE GENOMIC DNA]</scope>
    <source>
        <strain evidence="1 2">CH128b_4D</strain>
    </source>
</reference>
<dbReference type="AlphaFoldDB" id="A0A5D4M869"/>
<proteinExistence type="predicted"/>
<name>A0A5D4M869_9BACI</name>
<gene>
    <name evidence="1" type="ORF">FZC84_17705</name>
</gene>
<dbReference type="EMBL" id="VTEG01000016">
    <property type="protein sequence ID" value="TYR97852.1"/>
    <property type="molecule type" value="Genomic_DNA"/>
</dbReference>
<evidence type="ECO:0000313" key="2">
    <source>
        <dbReference type="Proteomes" id="UP000325182"/>
    </source>
</evidence>
<comment type="caution">
    <text evidence="1">The sequence shown here is derived from an EMBL/GenBank/DDBJ whole genome shotgun (WGS) entry which is preliminary data.</text>
</comment>
<sequence length="69" mass="7505">MNIFEVDGKMNKAKLAKDILIPVAGGMVTGFLAAKNAKKNLENFKEAGWFPSILDHPGHVDMFGEKGDT</sequence>
<protein>
    <submittedName>
        <fullName evidence="1">Uncharacterized protein</fullName>
    </submittedName>
</protein>
<evidence type="ECO:0000313" key="1">
    <source>
        <dbReference type="EMBL" id="TYR97852.1"/>
    </source>
</evidence>
<dbReference type="RefSeq" id="WP_148954734.1">
    <property type="nucleotide sequence ID" value="NZ_VTEG01000016.1"/>
</dbReference>